<comment type="caution">
    <text evidence="1">The sequence shown here is derived from an EMBL/GenBank/DDBJ whole genome shotgun (WGS) entry which is preliminary data.</text>
</comment>
<evidence type="ECO:0000313" key="2">
    <source>
        <dbReference type="Proteomes" id="UP000807353"/>
    </source>
</evidence>
<name>A0A9P5Y5X9_9AGAR</name>
<gene>
    <name evidence="1" type="ORF">BDZ94DRAFT_1257730</name>
</gene>
<keyword evidence="2" id="KW-1185">Reference proteome</keyword>
<reference evidence="1" key="1">
    <citation type="submission" date="2020-11" db="EMBL/GenBank/DDBJ databases">
        <authorList>
            <consortium name="DOE Joint Genome Institute"/>
            <person name="Ahrendt S."/>
            <person name="Riley R."/>
            <person name="Andreopoulos W."/>
            <person name="Labutti K."/>
            <person name="Pangilinan J."/>
            <person name="Ruiz-Duenas F.J."/>
            <person name="Barrasa J.M."/>
            <person name="Sanchez-Garcia M."/>
            <person name="Camarero S."/>
            <person name="Miyauchi S."/>
            <person name="Serrano A."/>
            <person name="Linde D."/>
            <person name="Babiker R."/>
            <person name="Drula E."/>
            <person name="Ayuso-Fernandez I."/>
            <person name="Pacheco R."/>
            <person name="Padilla G."/>
            <person name="Ferreira P."/>
            <person name="Barriuso J."/>
            <person name="Kellner H."/>
            <person name="Castanera R."/>
            <person name="Alfaro M."/>
            <person name="Ramirez L."/>
            <person name="Pisabarro A.G."/>
            <person name="Kuo A."/>
            <person name="Tritt A."/>
            <person name="Lipzen A."/>
            <person name="He G."/>
            <person name="Yan M."/>
            <person name="Ng V."/>
            <person name="Cullen D."/>
            <person name="Martin F."/>
            <person name="Rosso M.-N."/>
            <person name="Henrissat B."/>
            <person name="Hibbett D."/>
            <person name="Martinez A.T."/>
            <person name="Grigoriev I.V."/>
        </authorList>
    </citation>
    <scope>NUCLEOTIDE SEQUENCE</scope>
    <source>
        <strain evidence="1">CBS 247.69</strain>
    </source>
</reference>
<evidence type="ECO:0000313" key="1">
    <source>
        <dbReference type="EMBL" id="KAF9463908.1"/>
    </source>
</evidence>
<organism evidence="1 2">
    <name type="scientific">Collybia nuda</name>
    <dbReference type="NCBI Taxonomy" id="64659"/>
    <lineage>
        <taxon>Eukaryota</taxon>
        <taxon>Fungi</taxon>
        <taxon>Dikarya</taxon>
        <taxon>Basidiomycota</taxon>
        <taxon>Agaricomycotina</taxon>
        <taxon>Agaricomycetes</taxon>
        <taxon>Agaricomycetidae</taxon>
        <taxon>Agaricales</taxon>
        <taxon>Tricholomatineae</taxon>
        <taxon>Clitocybaceae</taxon>
        <taxon>Collybia</taxon>
    </lineage>
</organism>
<dbReference type="AlphaFoldDB" id="A0A9P5Y5X9"/>
<protein>
    <submittedName>
        <fullName evidence="1">Uncharacterized protein</fullName>
    </submittedName>
</protein>
<proteinExistence type="predicted"/>
<accession>A0A9P5Y5X9</accession>
<sequence>MGQAFPLQKMGTSAASAFIMHDLLQCSCSPRTMSTDRVTLSQPHQDQSQHENRNLEAAGLQTFSQAIHKLHPRRRGVSLYECFSWLVKCKRHQVRRPEVTCYRCNIMPKSPKIIENQDNVFLFSKKQGVGLGKCREGSVIWDDRVTRRAQVTRRNWESSKLPV</sequence>
<dbReference type="Proteomes" id="UP000807353">
    <property type="component" value="Unassembled WGS sequence"/>
</dbReference>
<dbReference type="EMBL" id="MU150258">
    <property type="protein sequence ID" value="KAF9463908.1"/>
    <property type="molecule type" value="Genomic_DNA"/>
</dbReference>